<reference evidence="2" key="1">
    <citation type="submission" date="2020-10" db="EMBL/GenBank/DDBJ databases">
        <authorList>
            <person name="Castelo-Branco R."/>
            <person name="Eusebio N."/>
            <person name="Adriana R."/>
            <person name="Vieira A."/>
            <person name="Brugerolle De Fraissinette N."/>
            <person name="Rezende De Castro R."/>
            <person name="Schneider M.P."/>
            <person name="Vasconcelos V."/>
            <person name="Leao P.N."/>
        </authorList>
    </citation>
    <scope>NUCLEOTIDE SEQUENCE</scope>
    <source>
        <strain evidence="2">LEGE 07310</strain>
    </source>
</reference>
<dbReference type="SUPFAM" id="SSF53474">
    <property type="entry name" value="alpha/beta-Hydrolases"/>
    <property type="match status" value="1"/>
</dbReference>
<dbReference type="InterPro" id="IPR002925">
    <property type="entry name" value="Dienelactn_hydro"/>
</dbReference>
<dbReference type="PANTHER" id="PTHR46623:SF6">
    <property type="entry name" value="ALPHA_BETA-HYDROLASES SUPERFAMILY PROTEIN"/>
    <property type="match status" value="1"/>
</dbReference>
<gene>
    <name evidence="2" type="ORF">IQ241_22320</name>
</gene>
<organism evidence="2 3">
    <name type="scientific">Vasconcelosia minhoensis LEGE 07310</name>
    <dbReference type="NCBI Taxonomy" id="915328"/>
    <lineage>
        <taxon>Bacteria</taxon>
        <taxon>Bacillati</taxon>
        <taxon>Cyanobacteriota</taxon>
        <taxon>Cyanophyceae</taxon>
        <taxon>Nodosilineales</taxon>
        <taxon>Cymatolegaceae</taxon>
        <taxon>Vasconcelosia</taxon>
        <taxon>Vasconcelosia minhoensis</taxon>
    </lineage>
</organism>
<name>A0A8J7AJ16_9CYAN</name>
<accession>A0A8J7AJ16</accession>
<keyword evidence="2" id="KW-0378">Hydrolase</keyword>
<comment type="caution">
    <text evidence="2">The sequence shown here is derived from an EMBL/GenBank/DDBJ whole genome shotgun (WGS) entry which is preliminary data.</text>
</comment>
<dbReference type="Proteomes" id="UP000636505">
    <property type="component" value="Unassembled WGS sequence"/>
</dbReference>
<sequence length="255" mass="27532">MAQEHVGDTPVASAASQMEPAIPITAMSVDYATVDGQTVTGYLAQPEAMPQPLPAIIAIHEWWGLNENIEAMARRLAGEGYTVLAVDLYSGQTAEAPDQARQLMQAVMQDPEPAQRNLEQAYTFLTEEYDAPTVGSIGWCFGGGWSLRTGLLLPQQLNALAIYYGQLVTDKAELEPLSMPIIGFFGEDDQAIPVSDVRAFETALNDLNKNAEIYIFPGVGHAFANPSGQNYSPEAAAAAWIETTDFFEETLKGAA</sequence>
<feature type="domain" description="Dienelactone hydrolase" evidence="1">
    <location>
        <begin position="40"/>
        <end position="250"/>
    </location>
</feature>
<dbReference type="GO" id="GO:0016787">
    <property type="term" value="F:hydrolase activity"/>
    <property type="evidence" value="ECO:0007669"/>
    <property type="project" value="UniProtKB-KW"/>
</dbReference>
<dbReference type="EMBL" id="JADEXG010000077">
    <property type="protein sequence ID" value="MBE9079991.1"/>
    <property type="molecule type" value="Genomic_DNA"/>
</dbReference>
<proteinExistence type="predicted"/>
<evidence type="ECO:0000259" key="1">
    <source>
        <dbReference type="Pfam" id="PF01738"/>
    </source>
</evidence>
<protein>
    <submittedName>
        <fullName evidence="2">Dienelactone hydrolase family protein</fullName>
    </submittedName>
</protein>
<dbReference type="PANTHER" id="PTHR46623">
    <property type="entry name" value="CARBOXYMETHYLENEBUTENOLIDASE-RELATED"/>
    <property type="match status" value="1"/>
</dbReference>
<dbReference type="Gene3D" id="3.40.50.1820">
    <property type="entry name" value="alpha/beta hydrolase"/>
    <property type="match status" value="1"/>
</dbReference>
<dbReference type="AlphaFoldDB" id="A0A8J7AJ16"/>
<evidence type="ECO:0000313" key="3">
    <source>
        <dbReference type="Proteomes" id="UP000636505"/>
    </source>
</evidence>
<keyword evidence="3" id="KW-1185">Reference proteome</keyword>
<dbReference type="InterPro" id="IPR029058">
    <property type="entry name" value="AB_hydrolase_fold"/>
</dbReference>
<dbReference type="InterPro" id="IPR051049">
    <property type="entry name" value="Dienelactone_hydrolase-like"/>
</dbReference>
<evidence type="ECO:0000313" key="2">
    <source>
        <dbReference type="EMBL" id="MBE9079991.1"/>
    </source>
</evidence>
<dbReference type="Pfam" id="PF01738">
    <property type="entry name" value="DLH"/>
    <property type="match status" value="1"/>
</dbReference>